<dbReference type="InterPro" id="IPR012795">
    <property type="entry name" value="tRNA_Ile_lys_synt_N"/>
</dbReference>
<reference evidence="8 9" key="1">
    <citation type="submission" date="2019-07" db="EMBL/GenBank/DDBJ databases">
        <title>Sulfurimonas paralvinellae sp. nov., a novel mesophilic, hydrogen- and sulfur-oxidizing chemolithoautotroph within the Epsilonproteo- bacteria isolated from a deep-sea hydrothermal vent polychaete nest, reclassification of Thiomicrospira denitrificans as Sulfurimonas denitrificans comb. nov. and emended description of the genus Sulfurimonas.</title>
        <authorList>
            <person name="Wang S."/>
            <person name="Jiang L."/>
            <person name="Shao Z."/>
        </authorList>
    </citation>
    <scope>NUCLEOTIDE SEQUENCE [LARGE SCALE GENOMIC DNA]</scope>
    <source>
        <strain evidence="8 9">GO25</strain>
    </source>
</reference>
<evidence type="ECO:0000313" key="9">
    <source>
        <dbReference type="Proteomes" id="UP000593580"/>
    </source>
</evidence>
<dbReference type="GO" id="GO:0005737">
    <property type="term" value="C:cytoplasm"/>
    <property type="evidence" value="ECO:0007669"/>
    <property type="project" value="UniProtKB-SubCell"/>
</dbReference>
<keyword evidence="6" id="KW-0963">Cytoplasm</keyword>
<accession>A0A7M1B600</accession>
<keyword evidence="3" id="KW-0547">Nucleotide-binding</keyword>
<dbReference type="RefSeq" id="WP_193111376.1">
    <property type="nucleotide sequence ID" value="NZ_CP041406.1"/>
</dbReference>
<dbReference type="GO" id="GO:0032267">
    <property type="term" value="F:tRNA(Ile)-lysidine synthase activity"/>
    <property type="evidence" value="ECO:0007669"/>
    <property type="project" value="UniProtKB-EC"/>
</dbReference>
<dbReference type="CDD" id="cd01992">
    <property type="entry name" value="TilS_N"/>
    <property type="match status" value="1"/>
</dbReference>
<name>A0A7M1B600_9BACT</name>
<dbReference type="PANTHER" id="PTHR43033">
    <property type="entry name" value="TRNA(ILE)-LYSIDINE SYNTHASE-RELATED"/>
    <property type="match status" value="1"/>
</dbReference>
<keyword evidence="9" id="KW-1185">Reference proteome</keyword>
<dbReference type="EC" id="6.3.4.19" evidence="6"/>
<comment type="caution">
    <text evidence="6">Lacks conserved residue(s) required for the propagation of feature annotation.</text>
</comment>
<evidence type="ECO:0000259" key="7">
    <source>
        <dbReference type="Pfam" id="PF01171"/>
    </source>
</evidence>
<dbReference type="HAMAP" id="MF_01161">
    <property type="entry name" value="tRNA_Ile_lys_synt"/>
    <property type="match status" value="1"/>
</dbReference>
<comment type="similarity">
    <text evidence="6">Belongs to the tRNA(Ile)-lysidine synthase family.</text>
</comment>
<evidence type="ECO:0000256" key="4">
    <source>
        <dbReference type="ARBA" id="ARBA00022840"/>
    </source>
</evidence>
<dbReference type="InterPro" id="IPR012094">
    <property type="entry name" value="tRNA_Ile_lys_synt"/>
</dbReference>
<proteinExistence type="inferred from homology"/>
<comment type="catalytic activity">
    <reaction evidence="5 6">
        <text>cytidine(34) in tRNA(Ile2) + L-lysine + ATP = lysidine(34) in tRNA(Ile2) + AMP + diphosphate + H(+)</text>
        <dbReference type="Rhea" id="RHEA:43744"/>
        <dbReference type="Rhea" id="RHEA-COMP:10625"/>
        <dbReference type="Rhea" id="RHEA-COMP:10670"/>
        <dbReference type="ChEBI" id="CHEBI:15378"/>
        <dbReference type="ChEBI" id="CHEBI:30616"/>
        <dbReference type="ChEBI" id="CHEBI:32551"/>
        <dbReference type="ChEBI" id="CHEBI:33019"/>
        <dbReference type="ChEBI" id="CHEBI:82748"/>
        <dbReference type="ChEBI" id="CHEBI:83665"/>
        <dbReference type="ChEBI" id="CHEBI:456215"/>
        <dbReference type="EC" id="6.3.4.19"/>
    </reaction>
</comment>
<comment type="function">
    <text evidence="6">Ligates lysine onto the cytidine present at position 34 of the AUA codon-specific tRNA(Ile) that contains the anticodon CAU, in an ATP-dependent manner. Cytidine is converted to lysidine, thus changing the amino acid specificity of the tRNA from methionine to isoleucine.</text>
</comment>
<dbReference type="Pfam" id="PF01171">
    <property type="entry name" value="ATP_bind_3"/>
    <property type="match status" value="1"/>
</dbReference>
<gene>
    <name evidence="6 8" type="primary">tilS</name>
    <name evidence="8" type="ORF">FM071_01995</name>
</gene>
<dbReference type="AlphaFoldDB" id="A0A7M1B600"/>
<dbReference type="Gene3D" id="3.40.50.620">
    <property type="entry name" value="HUPs"/>
    <property type="match status" value="1"/>
</dbReference>
<evidence type="ECO:0000256" key="6">
    <source>
        <dbReference type="HAMAP-Rule" id="MF_01161"/>
    </source>
</evidence>
<dbReference type="NCBIfam" id="TIGR02432">
    <property type="entry name" value="lysidine_TilS_N"/>
    <property type="match status" value="1"/>
</dbReference>
<dbReference type="SUPFAM" id="SSF52402">
    <property type="entry name" value="Adenine nucleotide alpha hydrolases-like"/>
    <property type="match status" value="1"/>
</dbReference>
<sequence>MLKQTTKELLQNSKNLLAFSAGVDSTALLFLLLENEIPFDIAIVDYSLREQSKEEVSYAKELAKRYGFAYFVKNAPDIKSNFEATAREVRYDFFEELISSRNYENLLTAHHLGDKLEWMLMQFCKGAGCVELCGMSEIELREEYKLIRPLLHLDKTELLAYLDKNNIKYFIDASNSDEKYSRNIFRKKYAQPLLAEYRSGIEKSFEYLETDKAALIQEEKILKKNALACFRKGSSRSNIYHIDKYLKSLGHMISKEQRQLLREQKSLVVGRKYIVAEAGEYICIAPYIKKEKLAKEFKEKMRLLKVDPKLRGYLSEDVEAVEFLSLLLA</sequence>
<dbReference type="Proteomes" id="UP000593580">
    <property type="component" value="Chromosome"/>
</dbReference>
<dbReference type="GO" id="GO:0006400">
    <property type="term" value="P:tRNA modification"/>
    <property type="evidence" value="ECO:0007669"/>
    <property type="project" value="UniProtKB-UniRule"/>
</dbReference>
<evidence type="ECO:0000256" key="5">
    <source>
        <dbReference type="ARBA" id="ARBA00048539"/>
    </source>
</evidence>
<keyword evidence="4" id="KW-0067">ATP-binding</keyword>
<dbReference type="KEGG" id="spal:FM071_01995"/>
<protein>
    <recommendedName>
        <fullName evidence="6">tRNA(Ile)-lysidine synthase</fullName>
        <ecNumber evidence="6">6.3.4.19</ecNumber>
    </recommendedName>
    <alternativeName>
        <fullName evidence="6">tRNA(Ile)-2-lysyl-cytidine synthase</fullName>
    </alternativeName>
    <alternativeName>
        <fullName evidence="6">tRNA(Ile)-lysidine synthetase</fullName>
    </alternativeName>
</protein>
<dbReference type="InterPro" id="IPR011063">
    <property type="entry name" value="TilS/TtcA_N"/>
</dbReference>
<dbReference type="GO" id="GO:0005524">
    <property type="term" value="F:ATP binding"/>
    <property type="evidence" value="ECO:0007669"/>
    <property type="project" value="UniProtKB-KW"/>
</dbReference>
<evidence type="ECO:0000313" key="8">
    <source>
        <dbReference type="EMBL" id="QOP45131.1"/>
    </source>
</evidence>
<dbReference type="PANTHER" id="PTHR43033:SF1">
    <property type="entry name" value="TRNA(ILE)-LYSIDINE SYNTHASE-RELATED"/>
    <property type="match status" value="1"/>
</dbReference>
<organism evidence="8 9">
    <name type="scientific">Sulfurimonas paralvinellae</name>
    <dbReference type="NCBI Taxonomy" id="317658"/>
    <lineage>
        <taxon>Bacteria</taxon>
        <taxon>Pseudomonadati</taxon>
        <taxon>Campylobacterota</taxon>
        <taxon>Epsilonproteobacteria</taxon>
        <taxon>Campylobacterales</taxon>
        <taxon>Sulfurimonadaceae</taxon>
        <taxon>Sulfurimonas</taxon>
    </lineage>
</organism>
<comment type="subcellular location">
    <subcellularLocation>
        <location evidence="6">Cytoplasm</location>
    </subcellularLocation>
</comment>
<evidence type="ECO:0000256" key="1">
    <source>
        <dbReference type="ARBA" id="ARBA00022598"/>
    </source>
</evidence>
<feature type="domain" description="tRNA(Ile)-lysidine/2-thiocytidine synthase N-terminal" evidence="7">
    <location>
        <begin position="15"/>
        <end position="187"/>
    </location>
</feature>
<dbReference type="InterPro" id="IPR014729">
    <property type="entry name" value="Rossmann-like_a/b/a_fold"/>
</dbReference>
<evidence type="ECO:0000256" key="3">
    <source>
        <dbReference type="ARBA" id="ARBA00022741"/>
    </source>
</evidence>
<keyword evidence="2 6" id="KW-0819">tRNA processing</keyword>
<evidence type="ECO:0000256" key="2">
    <source>
        <dbReference type="ARBA" id="ARBA00022694"/>
    </source>
</evidence>
<dbReference type="EMBL" id="CP041406">
    <property type="protein sequence ID" value="QOP45131.1"/>
    <property type="molecule type" value="Genomic_DNA"/>
</dbReference>
<keyword evidence="1 6" id="KW-0436">Ligase</keyword>